<comment type="catalytic activity">
    <reaction evidence="12">
        <text>tRNA(Cys) + L-cysteine + ATP = L-cysteinyl-tRNA(Cys) + AMP + diphosphate</text>
        <dbReference type="Rhea" id="RHEA:17773"/>
        <dbReference type="Rhea" id="RHEA-COMP:9661"/>
        <dbReference type="Rhea" id="RHEA-COMP:9679"/>
        <dbReference type="ChEBI" id="CHEBI:30616"/>
        <dbReference type="ChEBI" id="CHEBI:33019"/>
        <dbReference type="ChEBI" id="CHEBI:35235"/>
        <dbReference type="ChEBI" id="CHEBI:78442"/>
        <dbReference type="ChEBI" id="CHEBI:78517"/>
        <dbReference type="ChEBI" id="CHEBI:456215"/>
        <dbReference type="EC" id="6.1.1.16"/>
    </reaction>
</comment>
<dbReference type="Pfam" id="PF23493">
    <property type="entry name" value="CysS_C"/>
    <property type="match status" value="1"/>
</dbReference>
<name>A0A017H3A0_9FUSO</name>
<evidence type="ECO:0000313" key="15">
    <source>
        <dbReference type="Proteomes" id="UP000031184"/>
    </source>
</evidence>
<evidence type="ECO:0000256" key="1">
    <source>
        <dbReference type="ARBA" id="ARBA00004496"/>
    </source>
</evidence>
<feature type="binding site" evidence="12">
    <location>
        <position position="235"/>
    </location>
    <ligand>
        <name>Zn(2+)</name>
        <dbReference type="ChEBI" id="CHEBI:29105"/>
    </ligand>
</feature>
<evidence type="ECO:0000256" key="8">
    <source>
        <dbReference type="ARBA" id="ARBA00022833"/>
    </source>
</evidence>
<dbReference type="InterPro" id="IPR015803">
    <property type="entry name" value="Cys-tRNA-ligase"/>
</dbReference>
<feature type="binding site" evidence="12">
    <location>
        <position position="270"/>
    </location>
    <ligand>
        <name>ATP</name>
        <dbReference type="ChEBI" id="CHEBI:30616"/>
    </ligand>
</feature>
<dbReference type="SMART" id="SM00840">
    <property type="entry name" value="DALR_2"/>
    <property type="match status" value="1"/>
</dbReference>
<dbReference type="InterPro" id="IPR024909">
    <property type="entry name" value="Cys-tRNA/MSH_ligase"/>
</dbReference>
<dbReference type="EC" id="6.1.1.16" evidence="12"/>
<dbReference type="GO" id="GO:0008270">
    <property type="term" value="F:zinc ion binding"/>
    <property type="evidence" value="ECO:0007669"/>
    <property type="project" value="UniProtKB-UniRule"/>
</dbReference>
<feature type="binding site" evidence="12">
    <location>
        <position position="239"/>
    </location>
    <ligand>
        <name>Zn(2+)</name>
        <dbReference type="ChEBI" id="CHEBI:29105"/>
    </ligand>
</feature>
<evidence type="ECO:0000256" key="3">
    <source>
        <dbReference type="ARBA" id="ARBA00011245"/>
    </source>
</evidence>
<dbReference type="SUPFAM" id="SSF52374">
    <property type="entry name" value="Nucleotidylyl transferase"/>
    <property type="match status" value="1"/>
</dbReference>
<dbReference type="Gene3D" id="1.20.120.1910">
    <property type="entry name" value="Cysteine-tRNA ligase, C-terminal anti-codon recognition domain"/>
    <property type="match status" value="1"/>
</dbReference>
<accession>A0A017H3A0</accession>
<dbReference type="EMBL" id="AUZI01000032">
    <property type="protein sequence ID" value="KID48075.1"/>
    <property type="molecule type" value="Genomic_DNA"/>
</dbReference>
<comment type="similarity">
    <text evidence="2 12">Belongs to the class-I aminoacyl-tRNA synthetase family.</text>
</comment>
<evidence type="ECO:0000256" key="6">
    <source>
        <dbReference type="ARBA" id="ARBA00022723"/>
    </source>
</evidence>
<keyword evidence="4 12" id="KW-0963">Cytoplasm</keyword>
<dbReference type="Gene3D" id="3.40.50.620">
    <property type="entry name" value="HUPs"/>
    <property type="match status" value="1"/>
</dbReference>
<keyword evidence="6 12" id="KW-0479">Metal-binding</keyword>
<dbReference type="AlphaFoldDB" id="A0A017H3A0"/>
<evidence type="ECO:0000259" key="13">
    <source>
        <dbReference type="SMART" id="SM00840"/>
    </source>
</evidence>
<dbReference type="PANTHER" id="PTHR10890:SF3">
    <property type="entry name" value="CYSTEINE--TRNA LIGASE, CYTOPLASMIC"/>
    <property type="match status" value="1"/>
</dbReference>
<dbReference type="Pfam" id="PF01406">
    <property type="entry name" value="tRNA-synt_1e"/>
    <property type="match status" value="1"/>
</dbReference>
<dbReference type="GO" id="GO:0006423">
    <property type="term" value="P:cysteinyl-tRNA aminoacylation"/>
    <property type="evidence" value="ECO:0007669"/>
    <property type="project" value="UniProtKB-UniRule"/>
</dbReference>
<feature type="binding site" evidence="12">
    <location>
        <position position="28"/>
    </location>
    <ligand>
        <name>Zn(2+)</name>
        <dbReference type="ChEBI" id="CHEBI:29105"/>
    </ligand>
</feature>
<evidence type="ECO:0000256" key="11">
    <source>
        <dbReference type="ARBA" id="ARBA00023146"/>
    </source>
</evidence>
<dbReference type="GO" id="GO:0005829">
    <property type="term" value="C:cytosol"/>
    <property type="evidence" value="ECO:0007669"/>
    <property type="project" value="TreeGrafter"/>
</dbReference>
<dbReference type="InterPro" id="IPR009080">
    <property type="entry name" value="tRNAsynth_Ia_anticodon-bd"/>
</dbReference>
<evidence type="ECO:0000256" key="4">
    <source>
        <dbReference type="ARBA" id="ARBA00022490"/>
    </source>
</evidence>
<keyword evidence="9 12" id="KW-0067">ATP-binding</keyword>
<comment type="caution">
    <text evidence="14">The sequence shown here is derived from an EMBL/GenBank/DDBJ whole genome shotgun (WGS) entry which is preliminary data.</text>
</comment>
<comment type="subunit">
    <text evidence="3 12">Monomer.</text>
</comment>
<feature type="domain" description="Cysteinyl-tRNA synthetase class Ia DALR" evidence="13">
    <location>
        <begin position="355"/>
        <end position="417"/>
    </location>
</feature>
<gene>
    <name evidence="12" type="primary">cysS</name>
    <name evidence="14" type="ORF">C095_11790</name>
</gene>
<feature type="short sequence motif" description="'KMSKS' region" evidence="12">
    <location>
        <begin position="267"/>
        <end position="271"/>
    </location>
</feature>
<dbReference type="CDD" id="cd00672">
    <property type="entry name" value="CysRS_core"/>
    <property type="match status" value="1"/>
</dbReference>
<evidence type="ECO:0000256" key="10">
    <source>
        <dbReference type="ARBA" id="ARBA00022917"/>
    </source>
</evidence>
<dbReference type="OrthoDB" id="9815130at2"/>
<evidence type="ECO:0000256" key="2">
    <source>
        <dbReference type="ARBA" id="ARBA00005594"/>
    </source>
</evidence>
<dbReference type="PRINTS" id="PR00983">
    <property type="entry name" value="TRNASYNTHCYS"/>
</dbReference>
<dbReference type="GO" id="GO:0005524">
    <property type="term" value="F:ATP binding"/>
    <property type="evidence" value="ECO:0007669"/>
    <property type="project" value="UniProtKB-UniRule"/>
</dbReference>
<dbReference type="InterPro" id="IPR032678">
    <property type="entry name" value="tRNA-synt_1_cat_dom"/>
</dbReference>
<evidence type="ECO:0000256" key="9">
    <source>
        <dbReference type="ARBA" id="ARBA00022840"/>
    </source>
</evidence>
<dbReference type="HAMAP" id="MF_00041">
    <property type="entry name" value="Cys_tRNA_synth"/>
    <property type="match status" value="1"/>
</dbReference>
<proteinExistence type="inferred from homology"/>
<dbReference type="NCBIfam" id="TIGR00435">
    <property type="entry name" value="cysS"/>
    <property type="match status" value="1"/>
</dbReference>
<keyword evidence="11 12" id="KW-0030">Aminoacyl-tRNA synthetase</keyword>
<dbReference type="InterPro" id="IPR014729">
    <property type="entry name" value="Rossmann-like_a/b/a_fold"/>
</dbReference>
<feature type="binding site" evidence="12">
    <location>
        <position position="210"/>
    </location>
    <ligand>
        <name>Zn(2+)</name>
        <dbReference type="ChEBI" id="CHEBI:29105"/>
    </ligand>
</feature>
<keyword evidence="5 12" id="KW-0436">Ligase</keyword>
<evidence type="ECO:0000256" key="7">
    <source>
        <dbReference type="ARBA" id="ARBA00022741"/>
    </source>
</evidence>
<feature type="short sequence motif" description="'HIGH' region" evidence="12">
    <location>
        <begin position="30"/>
        <end position="40"/>
    </location>
</feature>
<dbReference type="GO" id="GO:0004817">
    <property type="term" value="F:cysteine-tRNA ligase activity"/>
    <property type="evidence" value="ECO:0007669"/>
    <property type="project" value="UniProtKB-UniRule"/>
</dbReference>
<dbReference type="PATRIC" id="fig|1226633.4.peg.2376"/>
<dbReference type="FunFam" id="3.40.50.620:FF:000009">
    <property type="entry name" value="Cysteine--tRNA ligase"/>
    <property type="match status" value="1"/>
</dbReference>
<comment type="subcellular location">
    <subcellularLocation>
        <location evidence="1 12">Cytoplasm</location>
    </subcellularLocation>
</comment>
<sequence>MIKIYNTLSAALDTFVPRKEKEVSMYVCGPTVYNYIHIGNARPAIVFDTVRRYFEYRGYQVKYVQNFTDVDDKMIKRANEEGSTVEEIAHRYIEAYLEDMKCLHIKEEGMLRPKATEHIQEMIDMIQSLIDKGHAYEANGDVYFRVSTYHEEYGALSKQKIEDLQSGARIEVTELKESPLDFALWKASKPGEPHWDSPWGKGRPGWHIECSAMSNKYFGNSFDIHGGGQDLIFPHHENEIAQSKCSCGGSFAKYWMHNGYINIDGVKMSKSLGNFVLLRDILKHFSGKVIRFFMLSAHYRKPMNFSDTELNQAKIALERMENSLIRVHEISEHKIDPQGNSGEELKKVLKDTEEKFIEAMDEDFNTAQAIGVLFELVRELNKTLDSPYNQEGYEVLKKTGTYLYHILYDVLGIAVEVETKVENLTVDLVEFILELRREARAAKNWELSDRIRDRLAELGIQIKDGKDSTTWRV</sequence>
<evidence type="ECO:0000256" key="12">
    <source>
        <dbReference type="HAMAP-Rule" id="MF_00041"/>
    </source>
</evidence>
<dbReference type="Pfam" id="PF09190">
    <property type="entry name" value="DALR_2"/>
    <property type="match status" value="1"/>
</dbReference>
<keyword evidence="7 12" id="KW-0547">Nucleotide-binding</keyword>
<keyword evidence="10 12" id="KW-0648">Protein biosynthesis</keyword>
<dbReference type="SUPFAM" id="SSF47323">
    <property type="entry name" value="Anticodon-binding domain of a subclass of class I aminoacyl-tRNA synthetases"/>
    <property type="match status" value="1"/>
</dbReference>
<protein>
    <recommendedName>
        <fullName evidence="12">Cysteine--tRNA ligase</fullName>
        <ecNumber evidence="12">6.1.1.16</ecNumber>
    </recommendedName>
    <alternativeName>
        <fullName evidence="12">Cysteinyl-tRNA synthetase</fullName>
        <shortName evidence="12">CysRS</shortName>
    </alternativeName>
</protein>
<evidence type="ECO:0000313" key="14">
    <source>
        <dbReference type="EMBL" id="KID48075.1"/>
    </source>
</evidence>
<dbReference type="Proteomes" id="UP000031184">
    <property type="component" value="Unassembled WGS sequence"/>
</dbReference>
<keyword evidence="8 12" id="KW-0862">Zinc</keyword>
<reference evidence="14 15" key="1">
    <citation type="submission" date="2013-08" db="EMBL/GenBank/DDBJ databases">
        <title>An opportunistic ruminal bacterium that causes liver abscesses in cattle.</title>
        <authorList>
            <person name="Benahmed F.H."/>
            <person name="Rasmussen M."/>
            <person name="Harbottle H."/>
            <person name="Soppet D."/>
            <person name="Nagaraja T.G."/>
            <person name="Davidson M."/>
        </authorList>
    </citation>
    <scope>NUCLEOTIDE SEQUENCE [LARGE SCALE GENOMIC DNA]</scope>
    <source>
        <strain evidence="14 15">B35</strain>
    </source>
</reference>
<dbReference type="RefSeq" id="WP_005953534.1">
    <property type="nucleotide sequence ID" value="NZ_AOJP01000014.1"/>
</dbReference>
<dbReference type="PANTHER" id="PTHR10890">
    <property type="entry name" value="CYSTEINYL-TRNA SYNTHETASE"/>
    <property type="match status" value="1"/>
</dbReference>
<evidence type="ECO:0000256" key="5">
    <source>
        <dbReference type="ARBA" id="ARBA00022598"/>
    </source>
</evidence>
<comment type="cofactor">
    <cofactor evidence="12">
        <name>Zn(2+)</name>
        <dbReference type="ChEBI" id="CHEBI:29105"/>
    </cofactor>
    <text evidence="12">Binds 1 zinc ion per subunit.</text>
</comment>
<dbReference type="InterPro" id="IPR056411">
    <property type="entry name" value="CysS_C"/>
</dbReference>
<dbReference type="InterPro" id="IPR015273">
    <property type="entry name" value="Cys-tRNA-synt_Ia_DALR"/>
</dbReference>
<organism evidence="14 15">
    <name type="scientific">Fusobacterium necrophorum subsp. funduliforme B35</name>
    <dbReference type="NCBI Taxonomy" id="1226633"/>
    <lineage>
        <taxon>Bacteria</taxon>
        <taxon>Fusobacteriati</taxon>
        <taxon>Fusobacteriota</taxon>
        <taxon>Fusobacteriia</taxon>
        <taxon>Fusobacteriales</taxon>
        <taxon>Fusobacteriaceae</taxon>
        <taxon>Fusobacterium</taxon>
    </lineage>
</organism>